<evidence type="ECO:0000313" key="6">
    <source>
        <dbReference type="EMBL" id="VEG49959.1"/>
    </source>
</evidence>
<evidence type="ECO:0000256" key="3">
    <source>
        <dbReference type="ARBA" id="ARBA00023163"/>
    </source>
</evidence>
<dbReference type="InterPro" id="IPR001647">
    <property type="entry name" value="HTH_TetR"/>
</dbReference>
<dbReference type="Gene3D" id="1.10.357.10">
    <property type="entry name" value="Tetracycline Repressor, domain 2"/>
    <property type="match status" value="1"/>
</dbReference>
<dbReference type="PRINTS" id="PR00455">
    <property type="entry name" value="HTHTETR"/>
</dbReference>
<dbReference type="GO" id="GO:0003700">
    <property type="term" value="F:DNA-binding transcription factor activity"/>
    <property type="evidence" value="ECO:0007669"/>
    <property type="project" value="TreeGrafter"/>
</dbReference>
<evidence type="ECO:0000256" key="2">
    <source>
        <dbReference type="ARBA" id="ARBA00023125"/>
    </source>
</evidence>
<accession>A0A448IC04</accession>
<dbReference type="InterPro" id="IPR009057">
    <property type="entry name" value="Homeodomain-like_sf"/>
</dbReference>
<evidence type="ECO:0000256" key="1">
    <source>
        <dbReference type="ARBA" id="ARBA00023015"/>
    </source>
</evidence>
<dbReference type="SUPFAM" id="SSF46689">
    <property type="entry name" value="Homeodomain-like"/>
    <property type="match status" value="1"/>
</dbReference>
<dbReference type="PANTHER" id="PTHR30055">
    <property type="entry name" value="HTH-TYPE TRANSCRIPTIONAL REGULATOR RUTR"/>
    <property type="match status" value="1"/>
</dbReference>
<dbReference type="GO" id="GO:0000976">
    <property type="term" value="F:transcription cis-regulatory region binding"/>
    <property type="evidence" value="ECO:0007669"/>
    <property type="project" value="TreeGrafter"/>
</dbReference>
<reference evidence="6 7" key="1">
    <citation type="submission" date="2018-12" db="EMBL/GenBank/DDBJ databases">
        <authorList>
            <consortium name="Pathogen Informatics"/>
        </authorList>
    </citation>
    <scope>NUCLEOTIDE SEQUENCE [LARGE SCALE GENOMIC DNA]</scope>
    <source>
        <strain evidence="6 7">NCTC10485</strain>
    </source>
</reference>
<keyword evidence="3" id="KW-0804">Transcription</keyword>
<organism evidence="6 7">
    <name type="scientific">Mycolicibacterium chitae</name>
    <name type="common">Mycobacterium chitae</name>
    <dbReference type="NCBI Taxonomy" id="1792"/>
    <lineage>
        <taxon>Bacteria</taxon>
        <taxon>Bacillati</taxon>
        <taxon>Actinomycetota</taxon>
        <taxon>Actinomycetes</taxon>
        <taxon>Mycobacteriales</taxon>
        <taxon>Mycobacteriaceae</taxon>
        <taxon>Mycolicibacterium</taxon>
    </lineage>
</organism>
<dbReference type="EMBL" id="LR134355">
    <property type="protein sequence ID" value="VEG49959.1"/>
    <property type="molecule type" value="Genomic_DNA"/>
</dbReference>
<evidence type="ECO:0000259" key="5">
    <source>
        <dbReference type="PROSITE" id="PS50977"/>
    </source>
</evidence>
<proteinExistence type="predicted"/>
<dbReference type="SUPFAM" id="SSF48498">
    <property type="entry name" value="Tetracyclin repressor-like, C-terminal domain"/>
    <property type="match status" value="1"/>
</dbReference>
<dbReference type="PROSITE" id="PS50977">
    <property type="entry name" value="HTH_TETR_2"/>
    <property type="match status" value="1"/>
</dbReference>
<dbReference type="Proteomes" id="UP000282551">
    <property type="component" value="Chromosome"/>
</dbReference>
<keyword evidence="7" id="KW-1185">Reference proteome</keyword>
<dbReference type="InterPro" id="IPR050109">
    <property type="entry name" value="HTH-type_TetR-like_transc_reg"/>
</dbReference>
<evidence type="ECO:0000256" key="4">
    <source>
        <dbReference type="PROSITE-ProRule" id="PRU00335"/>
    </source>
</evidence>
<dbReference type="AlphaFoldDB" id="A0A448IC04"/>
<dbReference type="RefSeq" id="WP_126335566.1">
    <property type="nucleotide sequence ID" value="NZ_AP022604.1"/>
</dbReference>
<keyword evidence="1" id="KW-0805">Transcription regulation</keyword>
<evidence type="ECO:0000313" key="7">
    <source>
        <dbReference type="Proteomes" id="UP000282551"/>
    </source>
</evidence>
<dbReference type="PANTHER" id="PTHR30055:SF234">
    <property type="entry name" value="HTH-TYPE TRANSCRIPTIONAL REGULATOR BETI"/>
    <property type="match status" value="1"/>
</dbReference>
<sequence>MPRPRIPDRRERLLTAARELALDNGWPATTVSDIAARAGVGKGAVYLEFPDKAAILAAVLNRSMRGLTAAVQRRVRAATDVVDLPAVYRFGVEALLGDPLMRALYLGDEAVLGDHVRSVTDGRYQQRFDWLIDYIAALQEAGVIDPEVATEPLVRMLSVFTIGLLHAPGTLGATTDDQLRETVGLFADLVGRGLATQAPPDAAAARRAQLALLDHLDAQLDHLEEIP</sequence>
<dbReference type="OrthoDB" id="3682047at2"/>
<name>A0A448IC04_MYCCI</name>
<gene>
    <name evidence="6" type="primary">bepR_4</name>
    <name evidence="6" type="ORF">NCTC10485_04273</name>
</gene>
<feature type="DNA-binding region" description="H-T-H motif" evidence="4">
    <location>
        <begin position="30"/>
        <end position="49"/>
    </location>
</feature>
<dbReference type="Pfam" id="PF00440">
    <property type="entry name" value="TetR_N"/>
    <property type="match status" value="1"/>
</dbReference>
<protein>
    <submittedName>
        <fullName evidence="6">Transcriptional regulator</fullName>
    </submittedName>
</protein>
<keyword evidence="2 4" id="KW-0238">DNA-binding</keyword>
<feature type="domain" description="HTH tetR-type" evidence="5">
    <location>
        <begin position="7"/>
        <end position="67"/>
    </location>
</feature>
<dbReference type="InterPro" id="IPR036271">
    <property type="entry name" value="Tet_transcr_reg_TetR-rel_C_sf"/>
</dbReference>